<gene>
    <name evidence="1" type="ORF">IMG5_150800</name>
</gene>
<sequence>MIKYVNQMINLILQITKMINLKHSYKIKTINLKNLTYLLINNKIKQKNQKNQKQTAKIRITKQLNQQITLTCGKVNFRNSKKHQMTYQNIKIYVNNKKENQTYNNNKLTGQIEIQKIQYRKVIIIKLKLMSLKCKLYKKYNQRLNQKNKKIKILYKEKIFNYQMIKSSKNTNKMKTLLIKLKNQKTQIVIQIHFKKNLKTKKIKQKNLINFQMKKWVKHMNYSYNVKKQNFKKAKLKYKSKRLPNLTKKLINQINKYSIITKNKSNKGTNYQIYKNNYIKHKNMNKNPKIQILNYV</sequence>
<evidence type="ECO:0000313" key="1">
    <source>
        <dbReference type="EMBL" id="EGR29684.1"/>
    </source>
</evidence>
<name>G0QYM8_ICHMU</name>
<feature type="non-terminal residue" evidence="1">
    <location>
        <position position="296"/>
    </location>
</feature>
<dbReference type="EMBL" id="GL984118">
    <property type="protein sequence ID" value="EGR29684.1"/>
    <property type="molecule type" value="Genomic_DNA"/>
</dbReference>
<dbReference type="GeneID" id="14905791"/>
<accession>G0QYM8</accession>
<reference evidence="1 2" key="1">
    <citation type="submission" date="2011-07" db="EMBL/GenBank/DDBJ databases">
        <authorList>
            <person name="Coyne R."/>
            <person name="Brami D."/>
            <person name="Johnson J."/>
            <person name="Hostetler J."/>
            <person name="Hannick L."/>
            <person name="Clark T."/>
            <person name="Cassidy-Hanley D."/>
            <person name="Inman J."/>
        </authorList>
    </citation>
    <scope>NUCLEOTIDE SEQUENCE [LARGE SCALE GENOMIC DNA]</scope>
    <source>
        <strain evidence="1 2">G5</strain>
    </source>
</reference>
<protein>
    <submittedName>
        <fullName evidence="1">Uncharacterized protein</fullName>
    </submittedName>
</protein>
<dbReference type="RefSeq" id="XP_004030920.1">
    <property type="nucleotide sequence ID" value="XM_004030872.1"/>
</dbReference>
<dbReference type="AlphaFoldDB" id="G0QYM8"/>
<dbReference type="InParanoid" id="G0QYM8"/>
<keyword evidence="2" id="KW-1185">Reference proteome</keyword>
<organism evidence="1 2">
    <name type="scientific">Ichthyophthirius multifiliis</name>
    <name type="common">White spot disease agent</name>
    <name type="synonym">Ich</name>
    <dbReference type="NCBI Taxonomy" id="5932"/>
    <lineage>
        <taxon>Eukaryota</taxon>
        <taxon>Sar</taxon>
        <taxon>Alveolata</taxon>
        <taxon>Ciliophora</taxon>
        <taxon>Intramacronucleata</taxon>
        <taxon>Oligohymenophorea</taxon>
        <taxon>Hymenostomatida</taxon>
        <taxon>Ophryoglenina</taxon>
        <taxon>Ichthyophthirius</taxon>
    </lineage>
</organism>
<evidence type="ECO:0000313" key="2">
    <source>
        <dbReference type="Proteomes" id="UP000008983"/>
    </source>
</evidence>
<dbReference type="Proteomes" id="UP000008983">
    <property type="component" value="Unassembled WGS sequence"/>
</dbReference>
<proteinExistence type="predicted"/>